<reference evidence="2 3" key="1">
    <citation type="submission" date="2019-03" db="EMBL/GenBank/DDBJ databases">
        <title>Genomic Encyclopedia of Type Strains, Phase IV (KMG-IV): sequencing the most valuable type-strain genomes for metagenomic binning, comparative biology and taxonomic classification.</title>
        <authorList>
            <person name="Goeker M."/>
        </authorList>
    </citation>
    <scope>NUCLEOTIDE SEQUENCE [LARGE SCALE GENOMIC DNA]</scope>
    <source>
        <strain evidence="2 3">DSM 25903</strain>
    </source>
</reference>
<keyword evidence="1" id="KW-0812">Transmembrane</keyword>
<organism evidence="2 3">
    <name type="scientific">Enterovirga rhinocerotis</name>
    <dbReference type="NCBI Taxonomy" id="1339210"/>
    <lineage>
        <taxon>Bacteria</taxon>
        <taxon>Pseudomonadati</taxon>
        <taxon>Pseudomonadota</taxon>
        <taxon>Alphaproteobacteria</taxon>
        <taxon>Hyphomicrobiales</taxon>
        <taxon>Methylobacteriaceae</taxon>
        <taxon>Enterovirga</taxon>
    </lineage>
</organism>
<evidence type="ECO:0000313" key="2">
    <source>
        <dbReference type="EMBL" id="TDR94174.1"/>
    </source>
</evidence>
<feature type="transmembrane region" description="Helical" evidence="1">
    <location>
        <begin position="217"/>
        <end position="244"/>
    </location>
</feature>
<keyword evidence="3" id="KW-1185">Reference proteome</keyword>
<keyword evidence="1" id="KW-0472">Membrane</keyword>
<dbReference type="AlphaFoldDB" id="A0A4R7C6G7"/>
<protein>
    <submittedName>
        <fullName evidence="2">Uncharacterized protein</fullName>
    </submittedName>
</protein>
<proteinExistence type="predicted"/>
<sequence length="263" mass="26094">MLRRFRRLRASAVAPVEAAEAPVLDLDAVEIVLAEESTSFVQAVPIQPEIPAFHASAEPAGSLLDAVPVTIRQGLASATDLASQGLGKVGTFADQGARLAGGAFDQVTEYAKAAKVGVTTGAAVAVDAAQAGGRFAGNAVLSAADLAAASSASATKGVVAGAGAAVDFVGGAASAAGQAGASLVDHVVVRPALAVSRGVGAAGDAVIVKPAKAARNLLLTVLFTVCGTIIITALLIAVTAFFYFEAGKGAPSSNERPTQLRHR</sequence>
<dbReference type="RefSeq" id="WP_133769094.1">
    <property type="nucleotide sequence ID" value="NZ_SNZR01000011.1"/>
</dbReference>
<evidence type="ECO:0000313" key="3">
    <source>
        <dbReference type="Proteomes" id="UP000295122"/>
    </source>
</evidence>
<gene>
    <name evidence="2" type="ORF">EV668_1451</name>
</gene>
<name>A0A4R7C6G7_9HYPH</name>
<dbReference type="Proteomes" id="UP000295122">
    <property type="component" value="Unassembled WGS sequence"/>
</dbReference>
<keyword evidence="1" id="KW-1133">Transmembrane helix</keyword>
<comment type="caution">
    <text evidence="2">The sequence shown here is derived from an EMBL/GenBank/DDBJ whole genome shotgun (WGS) entry which is preliminary data.</text>
</comment>
<evidence type="ECO:0000256" key="1">
    <source>
        <dbReference type="SAM" id="Phobius"/>
    </source>
</evidence>
<dbReference type="EMBL" id="SNZR01000011">
    <property type="protein sequence ID" value="TDR94174.1"/>
    <property type="molecule type" value="Genomic_DNA"/>
</dbReference>
<accession>A0A4R7C6G7</accession>